<keyword evidence="2" id="KW-1185">Reference proteome</keyword>
<dbReference type="AlphaFoldDB" id="A0A8T0DAV1"/>
<comment type="caution">
    <text evidence="1">The sequence shown here is derived from an EMBL/GenBank/DDBJ whole genome shotgun (WGS) entry which is preliminary data.</text>
</comment>
<gene>
    <name evidence="1" type="ORF">P879_11166</name>
</gene>
<dbReference type="Proteomes" id="UP000699462">
    <property type="component" value="Unassembled WGS sequence"/>
</dbReference>
<dbReference type="EMBL" id="JTDF01010238">
    <property type="protein sequence ID" value="KAF8563938.1"/>
    <property type="molecule type" value="Genomic_DNA"/>
</dbReference>
<reference evidence="1 2" key="1">
    <citation type="submission" date="2019-07" db="EMBL/GenBank/DDBJ databases">
        <title>Annotation for the trematode Paragonimus westermani.</title>
        <authorList>
            <person name="Choi Y.-J."/>
        </authorList>
    </citation>
    <scope>NUCLEOTIDE SEQUENCE [LARGE SCALE GENOMIC DNA]</scope>
    <source>
        <strain evidence="1">180907_Pwestermani</strain>
    </source>
</reference>
<organism evidence="1 2">
    <name type="scientific">Paragonimus westermani</name>
    <dbReference type="NCBI Taxonomy" id="34504"/>
    <lineage>
        <taxon>Eukaryota</taxon>
        <taxon>Metazoa</taxon>
        <taxon>Spiralia</taxon>
        <taxon>Lophotrochozoa</taxon>
        <taxon>Platyhelminthes</taxon>
        <taxon>Trematoda</taxon>
        <taxon>Digenea</taxon>
        <taxon>Plagiorchiida</taxon>
        <taxon>Troglotremata</taxon>
        <taxon>Troglotrematidae</taxon>
        <taxon>Paragonimus</taxon>
    </lineage>
</organism>
<accession>A0A8T0DAV1</accession>
<proteinExistence type="predicted"/>
<evidence type="ECO:0000313" key="2">
    <source>
        <dbReference type="Proteomes" id="UP000699462"/>
    </source>
</evidence>
<sequence length="142" mass="15959">MITCICLYVTDHLQNYYILELRIEHGELSGEERKQLDDKGSRLYNVGTNAAIRVCKWGYMIQDITVRLQDISSSSDSTSQTALLVINLDRTALYSTNLSTEYLVNCIADGFEQEQYSGIIDNIDVKGNVGKILVVNDSINDI</sequence>
<evidence type="ECO:0000313" key="1">
    <source>
        <dbReference type="EMBL" id="KAF8563938.1"/>
    </source>
</evidence>
<protein>
    <submittedName>
        <fullName evidence="1">Uncharacterized protein</fullName>
    </submittedName>
</protein>
<name>A0A8T0DAV1_9TREM</name>